<dbReference type="InterPro" id="IPR003343">
    <property type="entry name" value="Big_2"/>
</dbReference>
<reference evidence="4" key="1">
    <citation type="journal article" date="2019" name="Int. J. Syst. Evol. Microbiol.">
        <title>The Global Catalogue of Microorganisms (GCM) 10K type strain sequencing project: providing services to taxonomists for standard genome sequencing and annotation.</title>
        <authorList>
            <consortium name="The Broad Institute Genomics Platform"/>
            <consortium name="The Broad Institute Genome Sequencing Center for Infectious Disease"/>
            <person name="Wu L."/>
            <person name="Ma J."/>
        </authorList>
    </citation>
    <scope>NUCLEOTIDE SEQUENCE [LARGE SCALE GENOMIC DNA]</scope>
    <source>
        <strain evidence="4">JCM 18657</strain>
    </source>
</reference>
<dbReference type="RefSeq" id="WP_138787682.1">
    <property type="nucleotide sequence ID" value="NZ_JBHTGQ010000002.1"/>
</dbReference>
<organism evidence="3 4">
    <name type="scientific">Paenibacillus thermoaerophilus</name>
    <dbReference type="NCBI Taxonomy" id="1215385"/>
    <lineage>
        <taxon>Bacteria</taxon>
        <taxon>Bacillati</taxon>
        <taxon>Bacillota</taxon>
        <taxon>Bacilli</taxon>
        <taxon>Bacillales</taxon>
        <taxon>Paenibacillaceae</taxon>
        <taxon>Paenibacillus</taxon>
    </lineage>
</organism>
<dbReference type="Pfam" id="PF02368">
    <property type="entry name" value="Big_2"/>
    <property type="match status" value="1"/>
</dbReference>
<keyword evidence="1" id="KW-0732">Signal</keyword>
<evidence type="ECO:0000313" key="4">
    <source>
        <dbReference type="Proteomes" id="UP001596528"/>
    </source>
</evidence>
<feature type="signal peptide" evidence="1">
    <location>
        <begin position="1"/>
        <end position="29"/>
    </location>
</feature>
<dbReference type="Proteomes" id="UP001596528">
    <property type="component" value="Unassembled WGS sequence"/>
</dbReference>
<dbReference type="EMBL" id="JBHTGQ010000002">
    <property type="protein sequence ID" value="MFC7748629.1"/>
    <property type="molecule type" value="Genomic_DNA"/>
</dbReference>
<keyword evidence="4" id="KW-1185">Reference proteome</keyword>
<feature type="domain" description="BIG2" evidence="2">
    <location>
        <begin position="39"/>
        <end position="100"/>
    </location>
</feature>
<sequence>MRKDNGTKASKVWVMLLAFAVLLGGLASAAEPELSKLVLSKNEVVLQAGDTVSLTATALYSNKTTENVTIQADWTTDAPQVATVYNGTISAKAEGQAIVMARAWANRRRCR</sequence>
<dbReference type="SUPFAM" id="SSF49373">
    <property type="entry name" value="Invasin/intimin cell-adhesion fragments"/>
    <property type="match status" value="1"/>
</dbReference>
<evidence type="ECO:0000256" key="1">
    <source>
        <dbReference type="SAM" id="SignalP"/>
    </source>
</evidence>
<feature type="chain" id="PRO_5045182165" evidence="1">
    <location>
        <begin position="30"/>
        <end position="111"/>
    </location>
</feature>
<evidence type="ECO:0000313" key="3">
    <source>
        <dbReference type="EMBL" id="MFC7748629.1"/>
    </source>
</evidence>
<protein>
    <submittedName>
        <fullName evidence="3">Ig-like domain-containing protein</fullName>
    </submittedName>
</protein>
<name>A0ABW2V1C0_9BACL</name>
<evidence type="ECO:0000259" key="2">
    <source>
        <dbReference type="Pfam" id="PF02368"/>
    </source>
</evidence>
<comment type="caution">
    <text evidence="3">The sequence shown here is derived from an EMBL/GenBank/DDBJ whole genome shotgun (WGS) entry which is preliminary data.</text>
</comment>
<gene>
    <name evidence="3" type="ORF">ACFQWB_01540</name>
</gene>
<proteinExistence type="predicted"/>
<accession>A0ABW2V1C0</accession>
<dbReference type="Gene3D" id="2.60.40.1080">
    <property type="match status" value="1"/>
</dbReference>
<dbReference type="InterPro" id="IPR008964">
    <property type="entry name" value="Invasin/intimin_cell_adhesion"/>
</dbReference>